<dbReference type="AlphaFoldDB" id="A0A3P8VDM4"/>
<accession>A0A3P8VDM4</accession>
<reference evidence="2" key="2">
    <citation type="submission" date="2025-08" db="UniProtKB">
        <authorList>
            <consortium name="Ensembl"/>
        </authorList>
    </citation>
    <scope>IDENTIFICATION</scope>
</reference>
<dbReference type="GeneTree" id="ENSGT00990000204155"/>
<dbReference type="InParanoid" id="A0A3P8VDM4"/>
<keyword evidence="3" id="KW-1185">Reference proteome</keyword>
<dbReference type="Ensembl" id="ENSCSET00000012470.1">
    <property type="protein sequence ID" value="ENSCSEP00000012324.1"/>
    <property type="gene ID" value="ENSCSEG00000007958.1"/>
</dbReference>
<evidence type="ECO:0000256" key="1">
    <source>
        <dbReference type="SAM" id="MobiDB-lite"/>
    </source>
</evidence>
<protein>
    <submittedName>
        <fullName evidence="2">Uncharacterized protein</fullName>
    </submittedName>
</protein>
<evidence type="ECO:0000313" key="3">
    <source>
        <dbReference type="Proteomes" id="UP000265120"/>
    </source>
</evidence>
<evidence type="ECO:0000313" key="2">
    <source>
        <dbReference type="Ensembl" id="ENSCSEP00000012324.1"/>
    </source>
</evidence>
<feature type="compositionally biased region" description="Polar residues" evidence="1">
    <location>
        <begin position="22"/>
        <end position="33"/>
    </location>
</feature>
<feature type="region of interest" description="Disordered" evidence="1">
    <location>
        <begin position="1"/>
        <end position="33"/>
    </location>
</feature>
<proteinExistence type="predicted"/>
<sequence length="115" mass="13388">MLNRKCTRAICSNHGGKENKTSRPNTQTKNPFSHTRLWTQPFQRSSPVLMMVLMTPATCPFSMELSSLTMRIRQEQRTSRERASRIRPMARSGRFTFTNRWLPENSLSGIMINRI</sequence>
<reference evidence="2 3" key="1">
    <citation type="journal article" date="2014" name="Nat. Genet.">
        <title>Whole-genome sequence of a flatfish provides insights into ZW sex chromosome evolution and adaptation to a benthic lifestyle.</title>
        <authorList>
            <person name="Chen S."/>
            <person name="Zhang G."/>
            <person name="Shao C."/>
            <person name="Huang Q."/>
            <person name="Liu G."/>
            <person name="Zhang P."/>
            <person name="Song W."/>
            <person name="An N."/>
            <person name="Chalopin D."/>
            <person name="Volff J.N."/>
            <person name="Hong Y."/>
            <person name="Li Q."/>
            <person name="Sha Z."/>
            <person name="Zhou H."/>
            <person name="Xie M."/>
            <person name="Yu Q."/>
            <person name="Liu Y."/>
            <person name="Xiang H."/>
            <person name="Wang N."/>
            <person name="Wu K."/>
            <person name="Yang C."/>
            <person name="Zhou Q."/>
            <person name="Liao X."/>
            <person name="Yang L."/>
            <person name="Hu Q."/>
            <person name="Zhang J."/>
            <person name="Meng L."/>
            <person name="Jin L."/>
            <person name="Tian Y."/>
            <person name="Lian J."/>
            <person name="Yang J."/>
            <person name="Miao G."/>
            <person name="Liu S."/>
            <person name="Liang Z."/>
            <person name="Yan F."/>
            <person name="Li Y."/>
            <person name="Sun B."/>
            <person name="Zhang H."/>
            <person name="Zhang J."/>
            <person name="Zhu Y."/>
            <person name="Du M."/>
            <person name="Zhao Y."/>
            <person name="Schartl M."/>
            <person name="Tang Q."/>
            <person name="Wang J."/>
        </authorList>
    </citation>
    <scope>NUCLEOTIDE SEQUENCE</scope>
</reference>
<organism evidence="2 3">
    <name type="scientific">Cynoglossus semilaevis</name>
    <name type="common">Tongue sole</name>
    <dbReference type="NCBI Taxonomy" id="244447"/>
    <lineage>
        <taxon>Eukaryota</taxon>
        <taxon>Metazoa</taxon>
        <taxon>Chordata</taxon>
        <taxon>Craniata</taxon>
        <taxon>Vertebrata</taxon>
        <taxon>Euteleostomi</taxon>
        <taxon>Actinopterygii</taxon>
        <taxon>Neopterygii</taxon>
        <taxon>Teleostei</taxon>
        <taxon>Neoteleostei</taxon>
        <taxon>Acanthomorphata</taxon>
        <taxon>Carangaria</taxon>
        <taxon>Pleuronectiformes</taxon>
        <taxon>Pleuronectoidei</taxon>
        <taxon>Cynoglossidae</taxon>
        <taxon>Cynoglossinae</taxon>
        <taxon>Cynoglossus</taxon>
    </lineage>
</organism>
<dbReference type="Proteomes" id="UP000265120">
    <property type="component" value="Chromosome 9"/>
</dbReference>
<name>A0A3P8VDM4_CYNSE</name>
<reference evidence="2" key="3">
    <citation type="submission" date="2025-09" db="UniProtKB">
        <authorList>
            <consortium name="Ensembl"/>
        </authorList>
    </citation>
    <scope>IDENTIFICATION</scope>
</reference>